<evidence type="ECO:0000256" key="1">
    <source>
        <dbReference type="SAM" id="MobiDB-lite"/>
    </source>
</evidence>
<dbReference type="Pfam" id="PF13413">
    <property type="entry name" value="HTH_25"/>
    <property type="match status" value="1"/>
</dbReference>
<dbReference type="AlphaFoldDB" id="A0A502CEF2"/>
<dbReference type="PANTHER" id="PTHR34475">
    <property type="match status" value="1"/>
</dbReference>
<dbReference type="Gene3D" id="1.10.260.40">
    <property type="entry name" value="lambda repressor-like DNA-binding domains"/>
    <property type="match status" value="1"/>
</dbReference>
<dbReference type="InterPro" id="IPR025194">
    <property type="entry name" value="RodZ-like_C"/>
</dbReference>
<accession>A0A502CEF2</accession>
<dbReference type="GO" id="GO:0003677">
    <property type="term" value="F:DNA binding"/>
    <property type="evidence" value="ECO:0007669"/>
    <property type="project" value="InterPro"/>
</dbReference>
<feature type="domain" description="Cytoskeleton protein RodZ-like C-terminal" evidence="3">
    <location>
        <begin position="179"/>
        <end position="243"/>
    </location>
</feature>
<dbReference type="Proteomes" id="UP000318413">
    <property type="component" value="Unassembled WGS sequence"/>
</dbReference>
<keyword evidence="2" id="KW-0472">Membrane</keyword>
<dbReference type="InterPro" id="IPR050400">
    <property type="entry name" value="Bact_Cytoskel_RodZ"/>
</dbReference>
<gene>
    <name evidence="4" type="ORF">EAH84_12460</name>
</gene>
<dbReference type="InterPro" id="IPR001387">
    <property type="entry name" value="Cro/C1-type_HTH"/>
</dbReference>
<evidence type="ECO:0000313" key="5">
    <source>
        <dbReference type="Proteomes" id="UP000318413"/>
    </source>
</evidence>
<dbReference type="InterPro" id="IPR010982">
    <property type="entry name" value="Lambda_DNA-bd_dom_sf"/>
</dbReference>
<dbReference type="CDD" id="cd00093">
    <property type="entry name" value="HTH_XRE"/>
    <property type="match status" value="1"/>
</dbReference>
<feature type="compositionally biased region" description="Polar residues" evidence="1">
    <location>
        <begin position="272"/>
        <end position="286"/>
    </location>
</feature>
<evidence type="ECO:0000313" key="4">
    <source>
        <dbReference type="EMBL" id="TPG10389.1"/>
    </source>
</evidence>
<dbReference type="EMBL" id="RCZK01000011">
    <property type="protein sequence ID" value="TPG10389.1"/>
    <property type="molecule type" value="Genomic_DNA"/>
</dbReference>
<proteinExistence type="predicted"/>
<dbReference type="OrthoDB" id="9790252at2"/>
<sequence length="323" mass="33155">MDEVESGQPATPAPPRDAKAMLQGAREASGLTLAEIAARTRVPIRHLEAIEAGNYAGLPSPTYAVGFARAHARATGADEVAIARQVRAELNQLGPRTPEYVPYETADPARVPSRGVAIVGVGVALAILILVGLLYGTDLFRGGSAGDQAAVDQIATAPAAVPAAQSPAATTPPTGGQVTLAATDEVWLRVYDADDKTLFLGTMKPGDRFDVPADAKDPMINVGRPDKLQITLNGSSVPPLGTGDRPIKDVRVSGAAIAARLNGTPEPAPSAATGNSTALAPSSPTRNARPAARVTARIPAAPRLTETQRANLASAGALRRATN</sequence>
<name>A0A502CEF2_9SPHN</name>
<feature type="transmembrane region" description="Helical" evidence="2">
    <location>
        <begin position="116"/>
        <end position="135"/>
    </location>
</feature>
<keyword evidence="2" id="KW-1133">Transmembrane helix</keyword>
<protein>
    <submittedName>
        <fullName evidence="4">DUF4115 domain-containing protein</fullName>
    </submittedName>
</protein>
<dbReference type="Pfam" id="PF13464">
    <property type="entry name" value="RodZ_C"/>
    <property type="match status" value="1"/>
</dbReference>
<keyword evidence="5" id="KW-1185">Reference proteome</keyword>
<evidence type="ECO:0000256" key="2">
    <source>
        <dbReference type="SAM" id="Phobius"/>
    </source>
</evidence>
<organism evidence="4 5">
    <name type="scientific">Sphingomonas oligophenolica</name>
    <dbReference type="NCBI Taxonomy" id="301154"/>
    <lineage>
        <taxon>Bacteria</taxon>
        <taxon>Pseudomonadati</taxon>
        <taxon>Pseudomonadota</taxon>
        <taxon>Alphaproteobacteria</taxon>
        <taxon>Sphingomonadales</taxon>
        <taxon>Sphingomonadaceae</taxon>
        <taxon>Sphingomonas</taxon>
    </lineage>
</organism>
<feature type="region of interest" description="Disordered" evidence="1">
    <location>
        <begin position="261"/>
        <end position="323"/>
    </location>
</feature>
<comment type="caution">
    <text evidence="4">The sequence shown here is derived from an EMBL/GenBank/DDBJ whole genome shotgun (WGS) entry which is preliminary data.</text>
</comment>
<keyword evidence="2" id="KW-0812">Transmembrane</keyword>
<dbReference type="PANTHER" id="PTHR34475:SF1">
    <property type="entry name" value="CYTOSKELETON PROTEIN RODZ"/>
    <property type="match status" value="1"/>
</dbReference>
<reference evidence="4 5" key="1">
    <citation type="journal article" date="2019" name="Environ. Microbiol.">
        <title>Species interactions and distinct microbial communities in high Arctic permafrost affected cryosols are associated with the CH4 and CO2 gas fluxes.</title>
        <authorList>
            <person name="Altshuler I."/>
            <person name="Hamel J."/>
            <person name="Turney S."/>
            <person name="Magnuson E."/>
            <person name="Levesque R."/>
            <person name="Greer C."/>
            <person name="Whyte L.G."/>
        </authorList>
    </citation>
    <scope>NUCLEOTIDE SEQUENCE [LARGE SCALE GENOMIC DNA]</scope>
    <source>
        <strain evidence="4 5">S5.1</strain>
    </source>
</reference>
<evidence type="ECO:0000259" key="3">
    <source>
        <dbReference type="Pfam" id="PF13464"/>
    </source>
</evidence>
<dbReference type="RefSeq" id="WP_140872348.1">
    <property type="nucleotide sequence ID" value="NZ_RCZK01000011.1"/>
</dbReference>